<dbReference type="Gene3D" id="1.10.287.310">
    <property type="match status" value="1"/>
</dbReference>
<evidence type="ECO:0000256" key="1">
    <source>
        <dbReference type="ARBA" id="ARBA00009254"/>
    </source>
</evidence>
<name>A0A5C5XIU5_9PLAN</name>
<keyword evidence="2 5" id="KW-0689">Ribosomal protein</keyword>
<sequence length="70" mass="8187">MSKASELREQNDEQLGFSLKETQKEFFQLQFKAVTEKLDTPSRKKELRREIARIKTIQNERLAAVESSDS</sequence>
<dbReference type="InterPro" id="IPR001854">
    <property type="entry name" value="Ribosomal_uL29"/>
</dbReference>
<organism evidence="6 7">
    <name type="scientific">Rubinisphaera italica</name>
    <dbReference type="NCBI Taxonomy" id="2527969"/>
    <lineage>
        <taxon>Bacteria</taxon>
        <taxon>Pseudomonadati</taxon>
        <taxon>Planctomycetota</taxon>
        <taxon>Planctomycetia</taxon>
        <taxon>Planctomycetales</taxon>
        <taxon>Planctomycetaceae</taxon>
        <taxon>Rubinisphaera</taxon>
    </lineage>
</organism>
<dbReference type="RefSeq" id="WP_146504874.1">
    <property type="nucleotide sequence ID" value="NZ_SJPG01000001.1"/>
</dbReference>
<reference evidence="6 7" key="1">
    <citation type="submission" date="2019-02" db="EMBL/GenBank/DDBJ databases">
        <title>Deep-cultivation of Planctomycetes and their phenomic and genomic characterization uncovers novel biology.</title>
        <authorList>
            <person name="Wiegand S."/>
            <person name="Jogler M."/>
            <person name="Boedeker C."/>
            <person name="Pinto D."/>
            <person name="Vollmers J."/>
            <person name="Rivas-Marin E."/>
            <person name="Kohn T."/>
            <person name="Peeters S.H."/>
            <person name="Heuer A."/>
            <person name="Rast P."/>
            <person name="Oberbeckmann S."/>
            <person name="Bunk B."/>
            <person name="Jeske O."/>
            <person name="Meyerdierks A."/>
            <person name="Storesund J.E."/>
            <person name="Kallscheuer N."/>
            <person name="Luecker S."/>
            <person name="Lage O.M."/>
            <person name="Pohl T."/>
            <person name="Merkel B.J."/>
            <person name="Hornburger P."/>
            <person name="Mueller R.-W."/>
            <person name="Bruemmer F."/>
            <person name="Labrenz M."/>
            <person name="Spormann A.M."/>
            <person name="Op Den Camp H."/>
            <person name="Overmann J."/>
            <person name="Amann R."/>
            <person name="Jetten M.S.M."/>
            <person name="Mascher T."/>
            <person name="Medema M.H."/>
            <person name="Devos D.P."/>
            <person name="Kaster A.-K."/>
            <person name="Ovreas L."/>
            <person name="Rohde M."/>
            <person name="Galperin M.Y."/>
            <person name="Jogler C."/>
        </authorList>
    </citation>
    <scope>NUCLEOTIDE SEQUENCE [LARGE SCALE GENOMIC DNA]</scope>
    <source>
        <strain evidence="6 7">Pan54</strain>
    </source>
</reference>
<evidence type="ECO:0000256" key="4">
    <source>
        <dbReference type="ARBA" id="ARBA00035204"/>
    </source>
</evidence>
<keyword evidence="7" id="KW-1185">Reference proteome</keyword>
<comment type="similarity">
    <text evidence="1 5">Belongs to the universal ribosomal protein uL29 family.</text>
</comment>
<evidence type="ECO:0000256" key="5">
    <source>
        <dbReference type="HAMAP-Rule" id="MF_00374"/>
    </source>
</evidence>
<comment type="caution">
    <text evidence="6">The sequence shown here is derived from an EMBL/GenBank/DDBJ whole genome shotgun (WGS) entry which is preliminary data.</text>
</comment>
<keyword evidence="3 5" id="KW-0687">Ribonucleoprotein</keyword>
<accession>A0A5C5XIU5</accession>
<dbReference type="AlphaFoldDB" id="A0A5C5XIU5"/>
<dbReference type="InterPro" id="IPR036049">
    <property type="entry name" value="Ribosomal_uL29_sf"/>
</dbReference>
<proteinExistence type="inferred from homology"/>
<evidence type="ECO:0000313" key="6">
    <source>
        <dbReference type="EMBL" id="TWT63087.1"/>
    </source>
</evidence>
<dbReference type="CDD" id="cd00427">
    <property type="entry name" value="Ribosomal_L29_HIP"/>
    <property type="match status" value="1"/>
</dbReference>
<gene>
    <name evidence="5 6" type="primary">rpmC</name>
    <name evidence="6" type="ORF">Pan54_38380</name>
</gene>
<dbReference type="HAMAP" id="MF_00374">
    <property type="entry name" value="Ribosomal_uL29"/>
    <property type="match status" value="1"/>
</dbReference>
<dbReference type="Proteomes" id="UP000316095">
    <property type="component" value="Unassembled WGS sequence"/>
</dbReference>
<dbReference type="EMBL" id="SJPG01000001">
    <property type="protein sequence ID" value="TWT63087.1"/>
    <property type="molecule type" value="Genomic_DNA"/>
</dbReference>
<evidence type="ECO:0000256" key="3">
    <source>
        <dbReference type="ARBA" id="ARBA00023274"/>
    </source>
</evidence>
<evidence type="ECO:0000313" key="7">
    <source>
        <dbReference type="Proteomes" id="UP000316095"/>
    </source>
</evidence>
<dbReference type="GO" id="GO:0006412">
    <property type="term" value="P:translation"/>
    <property type="evidence" value="ECO:0007669"/>
    <property type="project" value="UniProtKB-UniRule"/>
</dbReference>
<dbReference type="Pfam" id="PF00831">
    <property type="entry name" value="Ribosomal_L29"/>
    <property type="match status" value="1"/>
</dbReference>
<dbReference type="GO" id="GO:0005840">
    <property type="term" value="C:ribosome"/>
    <property type="evidence" value="ECO:0007669"/>
    <property type="project" value="UniProtKB-KW"/>
</dbReference>
<evidence type="ECO:0000256" key="2">
    <source>
        <dbReference type="ARBA" id="ARBA00022980"/>
    </source>
</evidence>
<dbReference type="OrthoDB" id="9815192at2"/>
<dbReference type="SUPFAM" id="SSF46561">
    <property type="entry name" value="Ribosomal protein L29 (L29p)"/>
    <property type="match status" value="1"/>
</dbReference>
<dbReference type="NCBIfam" id="TIGR00012">
    <property type="entry name" value="L29"/>
    <property type="match status" value="1"/>
</dbReference>
<dbReference type="GO" id="GO:0003735">
    <property type="term" value="F:structural constituent of ribosome"/>
    <property type="evidence" value="ECO:0007669"/>
    <property type="project" value="InterPro"/>
</dbReference>
<protein>
    <recommendedName>
        <fullName evidence="4 5">Large ribosomal subunit protein uL29</fullName>
    </recommendedName>
</protein>
<dbReference type="GO" id="GO:1990904">
    <property type="term" value="C:ribonucleoprotein complex"/>
    <property type="evidence" value="ECO:0007669"/>
    <property type="project" value="UniProtKB-KW"/>
</dbReference>